<dbReference type="CDD" id="cd12148">
    <property type="entry name" value="fungal_TF_MHR"/>
    <property type="match status" value="1"/>
</dbReference>
<dbReference type="SUPFAM" id="SSF57701">
    <property type="entry name" value="Zn2/Cys6 DNA-binding domain"/>
    <property type="match status" value="1"/>
</dbReference>
<evidence type="ECO:0000313" key="8">
    <source>
        <dbReference type="EMBL" id="KAL2816227.1"/>
    </source>
</evidence>
<dbReference type="SMART" id="SM00906">
    <property type="entry name" value="Fungal_trans"/>
    <property type="match status" value="1"/>
</dbReference>
<evidence type="ECO:0000256" key="6">
    <source>
        <dbReference type="ARBA" id="ARBA00023242"/>
    </source>
</evidence>
<name>A0ABR4HLG2_9EURO</name>
<dbReference type="InterPro" id="IPR036864">
    <property type="entry name" value="Zn2-C6_fun-type_DNA-bd_sf"/>
</dbReference>
<dbReference type="SMART" id="SM00066">
    <property type="entry name" value="GAL4"/>
    <property type="match status" value="1"/>
</dbReference>
<protein>
    <recommendedName>
        <fullName evidence="7">Zn(2)-C6 fungal-type domain-containing protein</fullName>
    </recommendedName>
</protein>
<dbReference type="Proteomes" id="UP001610335">
    <property type="component" value="Unassembled WGS sequence"/>
</dbReference>
<keyword evidence="2" id="KW-0479">Metal-binding</keyword>
<evidence type="ECO:0000256" key="4">
    <source>
        <dbReference type="ARBA" id="ARBA00023125"/>
    </source>
</evidence>
<dbReference type="PROSITE" id="PS00463">
    <property type="entry name" value="ZN2_CY6_FUNGAL_1"/>
    <property type="match status" value="1"/>
</dbReference>
<dbReference type="PROSITE" id="PS50048">
    <property type="entry name" value="ZN2_CY6_FUNGAL_2"/>
    <property type="match status" value="1"/>
</dbReference>
<reference evidence="8 9" key="1">
    <citation type="submission" date="2024-07" db="EMBL/GenBank/DDBJ databases">
        <title>Section-level genome sequencing and comparative genomics of Aspergillus sections Usti and Cavernicolus.</title>
        <authorList>
            <consortium name="Lawrence Berkeley National Laboratory"/>
            <person name="Nybo J.L."/>
            <person name="Vesth T.C."/>
            <person name="Theobald S."/>
            <person name="Frisvad J.C."/>
            <person name="Larsen T.O."/>
            <person name="Kjaerboelling I."/>
            <person name="Rothschild-Mancinelli K."/>
            <person name="Lyhne E.K."/>
            <person name="Kogle M.E."/>
            <person name="Barry K."/>
            <person name="Clum A."/>
            <person name="Na H."/>
            <person name="Ledsgaard L."/>
            <person name="Lin J."/>
            <person name="Lipzen A."/>
            <person name="Kuo A."/>
            <person name="Riley R."/>
            <person name="Mondo S."/>
            <person name="LaButti K."/>
            <person name="Haridas S."/>
            <person name="Pangalinan J."/>
            <person name="Salamov A.A."/>
            <person name="Simmons B.A."/>
            <person name="Magnuson J.K."/>
            <person name="Chen J."/>
            <person name="Drula E."/>
            <person name="Henrissat B."/>
            <person name="Wiebenga A."/>
            <person name="Lubbers R.J."/>
            <person name="Gomes A.C."/>
            <person name="Makela M.R."/>
            <person name="Stajich J."/>
            <person name="Grigoriev I.V."/>
            <person name="Mortensen U.H."/>
            <person name="De vries R.P."/>
            <person name="Baker S.E."/>
            <person name="Andersen M.R."/>
        </authorList>
    </citation>
    <scope>NUCLEOTIDE SEQUENCE [LARGE SCALE GENOMIC DNA]</scope>
    <source>
        <strain evidence="8 9">CBS 600.67</strain>
    </source>
</reference>
<dbReference type="InterPro" id="IPR007219">
    <property type="entry name" value="XnlR_reg_dom"/>
</dbReference>
<evidence type="ECO:0000256" key="3">
    <source>
        <dbReference type="ARBA" id="ARBA00023015"/>
    </source>
</evidence>
<organism evidence="8 9">
    <name type="scientific">Aspergillus cavernicola</name>
    <dbReference type="NCBI Taxonomy" id="176166"/>
    <lineage>
        <taxon>Eukaryota</taxon>
        <taxon>Fungi</taxon>
        <taxon>Dikarya</taxon>
        <taxon>Ascomycota</taxon>
        <taxon>Pezizomycotina</taxon>
        <taxon>Eurotiomycetes</taxon>
        <taxon>Eurotiomycetidae</taxon>
        <taxon>Eurotiales</taxon>
        <taxon>Aspergillaceae</taxon>
        <taxon>Aspergillus</taxon>
        <taxon>Aspergillus subgen. Nidulantes</taxon>
    </lineage>
</organism>
<evidence type="ECO:0000256" key="5">
    <source>
        <dbReference type="ARBA" id="ARBA00023163"/>
    </source>
</evidence>
<evidence type="ECO:0000256" key="1">
    <source>
        <dbReference type="ARBA" id="ARBA00004123"/>
    </source>
</evidence>
<keyword evidence="9" id="KW-1185">Reference proteome</keyword>
<dbReference type="Gene3D" id="4.10.240.10">
    <property type="entry name" value="Zn(2)-C6 fungal-type DNA-binding domain"/>
    <property type="match status" value="1"/>
</dbReference>
<dbReference type="PANTHER" id="PTHR47338">
    <property type="entry name" value="ZN(II)2CYS6 TRANSCRIPTION FACTOR (EUROFUNG)-RELATED"/>
    <property type="match status" value="1"/>
</dbReference>
<evidence type="ECO:0000256" key="2">
    <source>
        <dbReference type="ARBA" id="ARBA00022723"/>
    </source>
</evidence>
<evidence type="ECO:0000259" key="7">
    <source>
        <dbReference type="PROSITE" id="PS50048"/>
    </source>
</evidence>
<dbReference type="EMBL" id="JBFXLS010000103">
    <property type="protein sequence ID" value="KAL2816227.1"/>
    <property type="molecule type" value="Genomic_DNA"/>
</dbReference>
<evidence type="ECO:0000313" key="9">
    <source>
        <dbReference type="Proteomes" id="UP001610335"/>
    </source>
</evidence>
<proteinExistence type="predicted"/>
<comment type="caution">
    <text evidence="8">The sequence shown here is derived from an EMBL/GenBank/DDBJ whole genome shotgun (WGS) entry which is preliminary data.</text>
</comment>
<accession>A0ABR4HLG2</accession>
<dbReference type="Pfam" id="PF00172">
    <property type="entry name" value="Zn_clus"/>
    <property type="match status" value="1"/>
</dbReference>
<keyword evidence="4" id="KW-0238">DNA-binding</keyword>
<comment type="subcellular location">
    <subcellularLocation>
        <location evidence="1">Nucleus</location>
    </subcellularLocation>
</comment>
<feature type="domain" description="Zn(2)-C6 fungal-type" evidence="7">
    <location>
        <begin position="6"/>
        <end position="39"/>
    </location>
</feature>
<dbReference type="PANTHER" id="PTHR47338:SF16">
    <property type="entry name" value="TRANSCRIPTION FACTOR, PUTATIVE (AFU_ORTHOLOGUE AFUA_2G09360)-RELATED"/>
    <property type="match status" value="1"/>
</dbReference>
<dbReference type="Pfam" id="PF04082">
    <property type="entry name" value="Fungal_trans"/>
    <property type="match status" value="1"/>
</dbReference>
<dbReference type="CDD" id="cd00067">
    <property type="entry name" value="GAL4"/>
    <property type="match status" value="1"/>
</dbReference>
<gene>
    <name evidence="8" type="ORF">BDW59DRAFT_11268</name>
</gene>
<sequence length="513" mass="57846">MKVAKSCSQCRAAKRKCTAGIPPQPACTQCVQKGLSCSLLLGLSSNRQKPLAPAVAAPDYSERVSDKVRDQLVDVYLQLIHDKPHTLFHPETLKSRVQSGSLPEAVLFSILALAARFSSDPMIQARVKDFYQTAKESFKRALDEVTIDNIHATALIGNICGADGDPTGESLFFGISFRMAQILRLPEPSPEDDGIMRETKLRTYWSLYMIDQWSSAGLDMPRQIPDTSQHPLPMLELEFWQLRPGEQARGSMTRDRSPGLWGYMVILARIFGKIHELHRQLANGSLTDTETEEQTRVLALELEGFAQSLPSTLELTSGNLEHHAMLGLGATFVALHLGYHHYSTLLYFHYLDSTLTQVPNQALFAARCKYHAVAFSDLLSSSNEIPSCEALYFIVGHMTVISSSALLHTLLFGEPEELPDTRRRLYSNFQVLLKLKQYWSDVKMMITRLFTFQEACMRSTDQVYIVDKWIVKFLLQHALPIEKNLRPPFTQYLAERDRFAEDALAILRPAEHG</sequence>
<keyword evidence="5" id="KW-0804">Transcription</keyword>
<dbReference type="InterPro" id="IPR001138">
    <property type="entry name" value="Zn2Cys6_DnaBD"/>
</dbReference>
<keyword evidence="3" id="KW-0805">Transcription regulation</keyword>
<dbReference type="InterPro" id="IPR050815">
    <property type="entry name" value="TF_fung"/>
</dbReference>
<keyword evidence="6" id="KW-0539">Nucleus</keyword>